<evidence type="ECO:0000313" key="4">
    <source>
        <dbReference type="EMBL" id="SNR24612.1"/>
    </source>
</evidence>
<sequence length="236" mass="25024">MSMPAGTADLDPLLAQLQLTDSGFPSGMYTLSHGLEGYVQLQITGPENLRELLTDLLYNAVGPADAAALALAHRAASEADWDGLVRVDRRLHAIKLNREQRGASTRTGRQLLDTAAFAFPVPEGARLAELVADRTAPGNHAVVVGALYAGLGVSAAHAVAADLYAFAASWTAAAVRLARTDFRRAQRLLCEIRPDLARVARAALAARHPRELHGSVPVADVVSAAHERAAARLFVT</sequence>
<keyword evidence="3" id="KW-0963">Cytoplasm</keyword>
<dbReference type="GO" id="GO:0005737">
    <property type="term" value="C:cytoplasm"/>
    <property type="evidence" value="ECO:0007669"/>
    <property type="project" value="UniProtKB-SubCell"/>
</dbReference>
<evidence type="ECO:0000256" key="3">
    <source>
        <dbReference type="HAMAP-Rule" id="MF_01385"/>
    </source>
</evidence>
<dbReference type="Pfam" id="PF01730">
    <property type="entry name" value="UreF"/>
    <property type="match status" value="1"/>
</dbReference>
<dbReference type="InterPro" id="IPR002639">
    <property type="entry name" value="UreF"/>
</dbReference>
<dbReference type="EMBL" id="FZNP01000001">
    <property type="protein sequence ID" value="SNR24612.1"/>
    <property type="molecule type" value="Genomic_DNA"/>
</dbReference>
<proteinExistence type="inferred from homology"/>
<dbReference type="PIRSF" id="PIRSF009467">
    <property type="entry name" value="Ureas_acces_UreF"/>
    <property type="match status" value="1"/>
</dbReference>
<evidence type="ECO:0000313" key="5">
    <source>
        <dbReference type="Proteomes" id="UP000198420"/>
    </source>
</evidence>
<name>A0A238UR35_9ACTN</name>
<dbReference type="GO" id="GO:0016151">
    <property type="term" value="F:nickel cation binding"/>
    <property type="evidence" value="ECO:0007669"/>
    <property type="project" value="UniProtKB-UniRule"/>
</dbReference>
<dbReference type="PANTHER" id="PTHR33620:SF1">
    <property type="entry name" value="UREASE ACCESSORY PROTEIN F"/>
    <property type="match status" value="1"/>
</dbReference>
<keyword evidence="5" id="KW-1185">Reference proteome</keyword>
<dbReference type="HAMAP" id="MF_01385">
    <property type="entry name" value="UreF"/>
    <property type="match status" value="1"/>
</dbReference>
<accession>A0A238UR35</accession>
<dbReference type="PANTHER" id="PTHR33620">
    <property type="entry name" value="UREASE ACCESSORY PROTEIN F"/>
    <property type="match status" value="1"/>
</dbReference>
<comment type="similarity">
    <text evidence="3">Belongs to the UreF family.</text>
</comment>
<dbReference type="Gene3D" id="1.10.4190.10">
    <property type="entry name" value="Urease accessory protein UreF"/>
    <property type="match status" value="1"/>
</dbReference>
<keyword evidence="1 3" id="KW-0996">Nickel insertion</keyword>
<organism evidence="4 5">
    <name type="scientific">Actinomadura mexicana</name>
    <dbReference type="NCBI Taxonomy" id="134959"/>
    <lineage>
        <taxon>Bacteria</taxon>
        <taxon>Bacillati</taxon>
        <taxon>Actinomycetota</taxon>
        <taxon>Actinomycetes</taxon>
        <taxon>Streptosporangiales</taxon>
        <taxon>Thermomonosporaceae</taxon>
        <taxon>Actinomadura</taxon>
    </lineage>
</organism>
<comment type="subunit">
    <text evidence="3">UreD, UreF and UreG form a complex that acts as a GTP-hydrolysis-dependent molecular chaperone, activating the urease apoprotein by helping to assemble the nickel containing metallocenter of UreC. The UreE protein probably delivers the nickel.</text>
</comment>
<dbReference type="Proteomes" id="UP000198420">
    <property type="component" value="Unassembled WGS sequence"/>
</dbReference>
<keyword evidence="2 3" id="KW-0143">Chaperone</keyword>
<dbReference type="RefSeq" id="WP_245918653.1">
    <property type="nucleotide sequence ID" value="NZ_FZNP01000001.1"/>
</dbReference>
<evidence type="ECO:0000256" key="2">
    <source>
        <dbReference type="ARBA" id="ARBA00023186"/>
    </source>
</evidence>
<comment type="subcellular location">
    <subcellularLocation>
        <location evidence="3">Cytoplasm</location>
    </subcellularLocation>
</comment>
<comment type="function">
    <text evidence="3">Required for maturation of urease via the functional incorporation of the urease nickel metallocenter.</text>
</comment>
<evidence type="ECO:0000256" key="1">
    <source>
        <dbReference type="ARBA" id="ARBA00022988"/>
    </source>
</evidence>
<gene>
    <name evidence="3" type="primary">ureF</name>
    <name evidence="4" type="ORF">SAMN06265355_101320</name>
</gene>
<protein>
    <recommendedName>
        <fullName evidence="3">Urease accessory protein UreF</fullName>
    </recommendedName>
</protein>
<reference evidence="5" key="1">
    <citation type="submission" date="2017-06" db="EMBL/GenBank/DDBJ databases">
        <authorList>
            <person name="Varghese N."/>
            <person name="Submissions S."/>
        </authorList>
    </citation>
    <scope>NUCLEOTIDE SEQUENCE [LARGE SCALE GENOMIC DNA]</scope>
    <source>
        <strain evidence="5">DSM 44485</strain>
    </source>
</reference>
<dbReference type="AlphaFoldDB" id="A0A238UR35"/>
<dbReference type="InterPro" id="IPR038277">
    <property type="entry name" value="UreF_sf"/>
</dbReference>